<dbReference type="PATRIC" id="fig|230361.4.peg.2329"/>
<proteinExistence type="predicted"/>
<reference evidence="2 3" key="1">
    <citation type="submission" date="2015-04" db="EMBL/GenBank/DDBJ databases">
        <title>The complete genome sequence of the rumen methanogen Methanobrevibacter millerae SM9.</title>
        <authorList>
            <person name="Leahy S.C."/>
            <person name="Kelly W.J."/>
            <person name="Pacheco D.M."/>
            <person name="Li D."/>
            <person name="Altermann E."/>
            <person name="Attwood G.T."/>
        </authorList>
    </citation>
    <scope>NUCLEOTIDE SEQUENCE [LARGE SCALE GENOMIC DNA]</scope>
    <source>
        <strain evidence="2 3">SM9</strain>
    </source>
</reference>
<dbReference type="GO" id="GO:0016740">
    <property type="term" value="F:transferase activity"/>
    <property type="evidence" value="ECO:0007669"/>
    <property type="project" value="UniProtKB-KW"/>
</dbReference>
<keyword evidence="3" id="KW-1185">Reference proteome</keyword>
<sequence length="285" mass="33090">MDLSVVIVNYGTFELTKNTVNSILDYSYPFDVEIIIVDNASKDDSLSKLRKYFDGRVKFIASEHNNGFAAGNNQALRIVDSKYVLLLNSDTIVWKNTLENIYHYMENNSDVGACGCQVLLEDNTLDKACKRSFPNVKNSFFRLFHIPTNSVADDYNLDDLDDDGVYEIDCLTGAFIFTRKKVLDDIGLLDETFFMYGEDIDFCYRIKQAGWKIIYYGKDKITHLKGASSKKQRPKLIYEFYRAMYVYYKKHLSCESNIFTNLFVYFGIFILCILKLFLNIFKKKN</sequence>
<keyword evidence="2" id="KW-0808">Transferase</keyword>
<dbReference type="KEGG" id="mmil:sm9_2256"/>
<dbReference type="PANTHER" id="PTHR43179">
    <property type="entry name" value="RHAMNOSYLTRANSFERASE WBBL"/>
    <property type="match status" value="1"/>
</dbReference>
<dbReference type="AlphaFoldDB" id="A0A0U3CNK9"/>
<gene>
    <name evidence="2" type="ORF">sm9_2256</name>
</gene>
<dbReference type="RefSeq" id="WP_058740212.1">
    <property type="nucleotide sequence ID" value="NZ_CP011266.1"/>
</dbReference>
<protein>
    <submittedName>
        <fullName evidence="2">Glycosyl transferase GT2 family</fullName>
    </submittedName>
</protein>
<keyword evidence="1" id="KW-1133">Transmembrane helix</keyword>
<dbReference type="PANTHER" id="PTHR43179:SF7">
    <property type="entry name" value="RHAMNOSYLTRANSFERASE WBBL"/>
    <property type="match status" value="1"/>
</dbReference>
<feature type="transmembrane region" description="Helical" evidence="1">
    <location>
        <begin position="262"/>
        <end position="281"/>
    </location>
</feature>
<accession>A0A0U3CNK9</accession>
<dbReference type="Proteomes" id="UP000067738">
    <property type="component" value="Chromosome"/>
</dbReference>
<dbReference type="CDD" id="cd04186">
    <property type="entry name" value="GT_2_like_c"/>
    <property type="match status" value="1"/>
</dbReference>
<dbReference type="Gene3D" id="3.90.550.10">
    <property type="entry name" value="Spore Coat Polysaccharide Biosynthesis Protein SpsA, Chain A"/>
    <property type="match status" value="1"/>
</dbReference>
<dbReference type="InterPro" id="IPR029044">
    <property type="entry name" value="Nucleotide-diphossugar_trans"/>
</dbReference>
<keyword evidence="1" id="KW-0472">Membrane</keyword>
<evidence type="ECO:0000313" key="3">
    <source>
        <dbReference type="Proteomes" id="UP000067738"/>
    </source>
</evidence>
<evidence type="ECO:0000313" key="2">
    <source>
        <dbReference type="EMBL" id="ALT70012.1"/>
    </source>
</evidence>
<dbReference type="SUPFAM" id="SSF53448">
    <property type="entry name" value="Nucleotide-diphospho-sugar transferases"/>
    <property type="match status" value="1"/>
</dbReference>
<evidence type="ECO:0000256" key="1">
    <source>
        <dbReference type="SAM" id="Phobius"/>
    </source>
</evidence>
<dbReference type="EMBL" id="CP011266">
    <property type="protein sequence ID" value="ALT70012.1"/>
    <property type="molecule type" value="Genomic_DNA"/>
</dbReference>
<dbReference type="OrthoDB" id="46222at2157"/>
<dbReference type="GeneID" id="26737214"/>
<organism evidence="2 3">
    <name type="scientific">Methanobrevibacter millerae</name>
    <dbReference type="NCBI Taxonomy" id="230361"/>
    <lineage>
        <taxon>Archaea</taxon>
        <taxon>Methanobacteriati</taxon>
        <taxon>Methanobacteriota</taxon>
        <taxon>Methanomada group</taxon>
        <taxon>Methanobacteria</taxon>
        <taxon>Methanobacteriales</taxon>
        <taxon>Methanobacteriaceae</taxon>
        <taxon>Methanobrevibacter</taxon>
    </lineage>
</organism>
<keyword evidence="1" id="KW-0812">Transmembrane</keyword>
<dbReference type="Pfam" id="PF13641">
    <property type="entry name" value="Glyco_tranf_2_3"/>
    <property type="match status" value="1"/>
</dbReference>
<name>A0A0U3CNK9_9EURY</name>